<evidence type="ECO:0000313" key="3">
    <source>
        <dbReference type="Proteomes" id="UP001419268"/>
    </source>
</evidence>
<dbReference type="EMBL" id="JBBNAG010000005">
    <property type="protein sequence ID" value="KAK9133235.1"/>
    <property type="molecule type" value="Genomic_DNA"/>
</dbReference>
<keyword evidence="1" id="KW-1133">Transmembrane helix</keyword>
<dbReference type="AlphaFoldDB" id="A0AAP0JGK3"/>
<keyword evidence="1" id="KW-0472">Membrane</keyword>
<accession>A0AAP0JGK3</accession>
<keyword evidence="3" id="KW-1185">Reference proteome</keyword>
<protein>
    <submittedName>
        <fullName evidence="2">Uncharacterized protein</fullName>
    </submittedName>
</protein>
<reference evidence="2 3" key="1">
    <citation type="submission" date="2024-01" db="EMBL/GenBank/DDBJ databases">
        <title>Genome assemblies of Stephania.</title>
        <authorList>
            <person name="Yang L."/>
        </authorList>
    </citation>
    <scope>NUCLEOTIDE SEQUENCE [LARGE SCALE GENOMIC DNA]</scope>
    <source>
        <strain evidence="2">JXDWG</strain>
        <tissue evidence="2">Leaf</tissue>
    </source>
</reference>
<gene>
    <name evidence="2" type="ORF">Scep_012763</name>
</gene>
<proteinExistence type="predicted"/>
<feature type="transmembrane region" description="Helical" evidence="1">
    <location>
        <begin position="74"/>
        <end position="93"/>
    </location>
</feature>
<organism evidence="2 3">
    <name type="scientific">Stephania cephalantha</name>
    <dbReference type="NCBI Taxonomy" id="152367"/>
    <lineage>
        <taxon>Eukaryota</taxon>
        <taxon>Viridiplantae</taxon>
        <taxon>Streptophyta</taxon>
        <taxon>Embryophyta</taxon>
        <taxon>Tracheophyta</taxon>
        <taxon>Spermatophyta</taxon>
        <taxon>Magnoliopsida</taxon>
        <taxon>Ranunculales</taxon>
        <taxon>Menispermaceae</taxon>
        <taxon>Menispermoideae</taxon>
        <taxon>Cissampelideae</taxon>
        <taxon>Stephania</taxon>
    </lineage>
</organism>
<comment type="caution">
    <text evidence="2">The sequence shown here is derived from an EMBL/GenBank/DDBJ whole genome shotgun (WGS) entry which is preliminary data.</text>
</comment>
<evidence type="ECO:0000256" key="1">
    <source>
        <dbReference type="SAM" id="Phobius"/>
    </source>
</evidence>
<dbReference type="Proteomes" id="UP001419268">
    <property type="component" value="Unassembled WGS sequence"/>
</dbReference>
<keyword evidence="1" id="KW-0812">Transmembrane</keyword>
<name>A0AAP0JGK3_9MAGN</name>
<sequence>MDTCCFILREFLFAKTKDKGGEAHMLQDFLSLCGSSFLCRQRELRVVRLTFCRMLGDGTFLLYYRGDGYYKGQVALHFLFFETSLLYILIHIFT</sequence>
<evidence type="ECO:0000313" key="2">
    <source>
        <dbReference type="EMBL" id="KAK9133235.1"/>
    </source>
</evidence>